<evidence type="ECO:0000256" key="1">
    <source>
        <dbReference type="ARBA" id="ARBA00000385"/>
    </source>
</evidence>
<dbReference type="SUPFAM" id="SSF55120">
    <property type="entry name" value="Pseudouridine synthase"/>
    <property type="match status" value="1"/>
</dbReference>
<dbReference type="InterPro" id="IPR015947">
    <property type="entry name" value="PUA-like_sf"/>
</dbReference>
<dbReference type="InterPro" id="IPR002501">
    <property type="entry name" value="PsdUridine_synth_N"/>
</dbReference>
<proteinExistence type="inferred from homology"/>
<evidence type="ECO:0000256" key="4">
    <source>
        <dbReference type="ARBA" id="ARBA00023235"/>
    </source>
</evidence>
<dbReference type="EC" id="5.4.99.25" evidence="5"/>
<dbReference type="GO" id="GO:0160148">
    <property type="term" value="F:tRNA pseudouridine(55) synthase activity"/>
    <property type="evidence" value="ECO:0007669"/>
    <property type="project" value="UniProtKB-EC"/>
</dbReference>
<comment type="catalytic activity">
    <reaction evidence="1 5">
        <text>uridine(55) in tRNA = pseudouridine(55) in tRNA</text>
        <dbReference type="Rhea" id="RHEA:42532"/>
        <dbReference type="Rhea" id="RHEA-COMP:10101"/>
        <dbReference type="Rhea" id="RHEA-COMP:10102"/>
        <dbReference type="ChEBI" id="CHEBI:65314"/>
        <dbReference type="ChEBI" id="CHEBI:65315"/>
        <dbReference type="EC" id="5.4.99.25"/>
    </reaction>
</comment>
<dbReference type="EMBL" id="JAHBOH010000002">
    <property type="protein sequence ID" value="MBT0995750.1"/>
    <property type="molecule type" value="Genomic_DNA"/>
</dbReference>
<dbReference type="Gene3D" id="2.30.130.10">
    <property type="entry name" value="PUA domain"/>
    <property type="match status" value="1"/>
</dbReference>
<dbReference type="PANTHER" id="PTHR13767">
    <property type="entry name" value="TRNA-PSEUDOURIDINE SYNTHASE"/>
    <property type="match status" value="1"/>
</dbReference>
<evidence type="ECO:0000256" key="5">
    <source>
        <dbReference type="HAMAP-Rule" id="MF_01080"/>
    </source>
</evidence>
<dbReference type="InterPro" id="IPR015225">
    <property type="entry name" value="tRNA_psdUridine_synth_fam2_C"/>
</dbReference>
<comment type="function">
    <text evidence="5">Responsible for synthesis of pseudouridine from uracil-55 in the psi GC loop of transfer RNAs.</text>
</comment>
<dbReference type="SUPFAM" id="SSF88697">
    <property type="entry name" value="PUA domain-like"/>
    <property type="match status" value="1"/>
</dbReference>
<evidence type="ECO:0000259" key="6">
    <source>
        <dbReference type="Pfam" id="PF01509"/>
    </source>
</evidence>
<feature type="active site" description="Nucleophile" evidence="5">
    <location>
        <position position="62"/>
    </location>
</feature>
<dbReference type="Pfam" id="PF09142">
    <property type="entry name" value="TruB_C"/>
    <property type="match status" value="1"/>
</dbReference>
<dbReference type="InterPro" id="IPR032819">
    <property type="entry name" value="TruB_C"/>
</dbReference>
<reference evidence="9 10" key="1">
    <citation type="submission" date="2021-05" db="EMBL/GenBank/DDBJ databases">
        <title>Description of Cellulomonas sp. DKR-3 sp. nov.</title>
        <authorList>
            <person name="Dahal R.H."/>
            <person name="Chaudhary D.K."/>
        </authorList>
    </citation>
    <scope>NUCLEOTIDE SEQUENCE [LARGE SCALE GENOMIC DNA]</scope>
    <source>
        <strain evidence="9 10">DKR-3</strain>
    </source>
</reference>
<dbReference type="InterPro" id="IPR036974">
    <property type="entry name" value="PUA_sf"/>
</dbReference>
<feature type="domain" description="Pseudouridine synthase II N-terminal" evidence="6">
    <location>
        <begin position="47"/>
        <end position="203"/>
    </location>
</feature>
<dbReference type="Pfam" id="PF01509">
    <property type="entry name" value="TruB_N"/>
    <property type="match status" value="1"/>
</dbReference>
<feature type="domain" description="tRNA pseudouridylate synthase B C-terminal" evidence="8">
    <location>
        <begin position="204"/>
        <end position="243"/>
    </location>
</feature>
<comment type="caution">
    <text evidence="9">The sequence shown here is derived from an EMBL/GenBank/DDBJ whole genome shotgun (WGS) entry which is preliminary data.</text>
</comment>
<accession>A0ABS5U2Z2</accession>
<dbReference type="NCBIfam" id="TIGR00431">
    <property type="entry name" value="TruB"/>
    <property type="match status" value="1"/>
</dbReference>
<evidence type="ECO:0000259" key="7">
    <source>
        <dbReference type="Pfam" id="PF09142"/>
    </source>
</evidence>
<dbReference type="Pfam" id="PF16198">
    <property type="entry name" value="TruB_C_2"/>
    <property type="match status" value="1"/>
</dbReference>
<evidence type="ECO:0000256" key="3">
    <source>
        <dbReference type="ARBA" id="ARBA00022694"/>
    </source>
</evidence>
<evidence type="ECO:0000259" key="8">
    <source>
        <dbReference type="Pfam" id="PF16198"/>
    </source>
</evidence>
<dbReference type="RefSeq" id="WP_214352898.1">
    <property type="nucleotide sequence ID" value="NZ_JAHBOH010000002.1"/>
</dbReference>
<feature type="domain" description="tRNA pseudouridine synthase II TruB subfamily 2 C-terminal" evidence="7">
    <location>
        <begin position="264"/>
        <end position="320"/>
    </location>
</feature>
<protein>
    <recommendedName>
        <fullName evidence="5">tRNA pseudouridine synthase B</fullName>
        <ecNumber evidence="5">5.4.99.25</ecNumber>
    </recommendedName>
    <alternativeName>
        <fullName evidence="5">tRNA pseudouridine(55) synthase</fullName>
        <shortName evidence="5">Psi55 synthase</shortName>
    </alternativeName>
    <alternativeName>
        <fullName evidence="5">tRNA pseudouridylate synthase</fullName>
    </alternativeName>
    <alternativeName>
        <fullName evidence="5">tRNA-uridine isomerase</fullName>
    </alternativeName>
</protein>
<keyword evidence="3 5" id="KW-0819">tRNA processing</keyword>
<evidence type="ECO:0000313" key="9">
    <source>
        <dbReference type="EMBL" id="MBT0995750.1"/>
    </source>
</evidence>
<dbReference type="CDD" id="cd02573">
    <property type="entry name" value="PseudoU_synth_EcTruB"/>
    <property type="match status" value="1"/>
</dbReference>
<sequence>MSAAAGPYGARAEGRAPAARRPTAADGFVVVDKPQGLTSHDVVARMRRLAGTRKVGHAGTLDPMATGVLVVGIGRATRLLTYVVGADKEYLATVRLGVATSTEDAEGEVVATTDASGVADDDLRAAAAALTGDLMQVPSAVSAIKVDGRRAYARVRAGEDVTLAARPVTVAELEVRDVRTTRVEGVPVRDVDLRVVVSSGTYVRALARDLGDALGVGGHLTALRRTRVGGYRVDGARTLEELGRTPDDVTLTVTPLADAARATFAVRELTEPEARALGYGQAIGIRGEASDEVVAAIAPDGGLVALLQDRDGKARPVLVLAPA</sequence>
<dbReference type="Proteomes" id="UP000722125">
    <property type="component" value="Unassembled WGS sequence"/>
</dbReference>
<gene>
    <name evidence="5 9" type="primary">truB</name>
    <name evidence="9" type="ORF">KIN34_15835</name>
</gene>
<evidence type="ECO:0000313" key="10">
    <source>
        <dbReference type="Proteomes" id="UP000722125"/>
    </source>
</evidence>
<keyword evidence="10" id="KW-1185">Reference proteome</keyword>
<dbReference type="InterPro" id="IPR020103">
    <property type="entry name" value="PsdUridine_synth_cat_dom_sf"/>
</dbReference>
<keyword evidence="4 5" id="KW-0413">Isomerase</keyword>
<dbReference type="InterPro" id="IPR014780">
    <property type="entry name" value="tRNA_psdUridine_synth_TruB"/>
</dbReference>
<dbReference type="HAMAP" id="MF_01080">
    <property type="entry name" value="TruB_bact"/>
    <property type="match status" value="1"/>
</dbReference>
<dbReference type="PANTHER" id="PTHR13767:SF2">
    <property type="entry name" value="PSEUDOURIDYLATE SYNTHASE TRUB1"/>
    <property type="match status" value="1"/>
</dbReference>
<organism evidence="9 10">
    <name type="scientific">Cellulomonas fulva</name>
    <dbReference type="NCBI Taxonomy" id="2835530"/>
    <lineage>
        <taxon>Bacteria</taxon>
        <taxon>Bacillati</taxon>
        <taxon>Actinomycetota</taxon>
        <taxon>Actinomycetes</taxon>
        <taxon>Micrococcales</taxon>
        <taxon>Cellulomonadaceae</taxon>
        <taxon>Cellulomonas</taxon>
    </lineage>
</organism>
<evidence type="ECO:0000256" key="2">
    <source>
        <dbReference type="ARBA" id="ARBA00005642"/>
    </source>
</evidence>
<name>A0ABS5U2Z2_9CELL</name>
<comment type="similarity">
    <text evidence="2 5">Belongs to the pseudouridine synthase TruB family. Type 1 subfamily.</text>
</comment>
<dbReference type="Gene3D" id="3.30.2350.10">
    <property type="entry name" value="Pseudouridine synthase"/>
    <property type="match status" value="1"/>
</dbReference>